<evidence type="ECO:0000313" key="2">
    <source>
        <dbReference type="EMBL" id="MDR7354044.1"/>
    </source>
</evidence>
<evidence type="ECO:0000256" key="1">
    <source>
        <dbReference type="SAM" id="SignalP"/>
    </source>
</evidence>
<accession>A0ABU2B7P5</accession>
<keyword evidence="1" id="KW-0732">Signal</keyword>
<dbReference type="Proteomes" id="UP001183619">
    <property type="component" value="Unassembled WGS sequence"/>
</dbReference>
<name>A0ABU2B7P5_9CORY</name>
<evidence type="ECO:0000313" key="3">
    <source>
        <dbReference type="Proteomes" id="UP001183619"/>
    </source>
</evidence>
<sequence length="433" mass="48353">MSDFNHSVTARLRKRRSRVVAILSAVAVACGGVHVAPSFAQDPATDVTTGVIPPAQNPNDLYVHSIEHSKFENRKLEVNGHAGWLTLKWSNTHPGMQETAPVVGRKFEIELPEPLIFFKRRNQSPPKDFPMELADGSAVGMCRFHHEGSNPPVRPRQNRKITCALDQRAVDAWHKNGKRDFKGDFKVLASNAGAVTAESLDFTVNGQTVPLPLPDGRIDAMLGINYNRPYQKSNNSPRGKESKVNWYFLVGGARIKDKLKNDPGALAKLASSEKFTLTIEDALQDPALYFADEDLTGESFTLRKRINHRTNPVCSADEYADDRAGSTCHSETVDVPFDVRVERVEDSDNKIKIHITADFDEEGEYIFGGLNTRVRNNVVQDYVYTNSSELKYGNQISIGTGTSRAVWRIYNQATAQYSNPDFSWVWGEKVSKK</sequence>
<feature type="chain" id="PRO_5046667443" evidence="1">
    <location>
        <begin position="41"/>
        <end position="433"/>
    </location>
</feature>
<protein>
    <submittedName>
        <fullName evidence="2">Uncharacterized protein</fullName>
    </submittedName>
</protein>
<dbReference type="EMBL" id="JAVDYF010000001">
    <property type="protein sequence ID" value="MDR7354044.1"/>
    <property type="molecule type" value="Genomic_DNA"/>
</dbReference>
<organism evidence="2 3">
    <name type="scientific">Corynebacterium felinum</name>
    <dbReference type="NCBI Taxonomy" id="131318"/>
    <lineage>
        <taxon>Bacteria</taxon>
        <taxon>Bacillati</taxon>
        <taxon>Actinomycetota</taxon>
        <taxon>Actinomycetes</taxon>
        <taxon>Mycobacteriales</taxon>
        <taxon>Corynebacteriaceae</taxon>
        <taxon>Corynebacterium</taxon>
    </lineage>
</organism>
<dbReference type="RefSeq" id="WP_277105183.1">
    <property type="nucleotide sequence ID" value="NZ_BAAAJS010000017.1"/>
</dbReference>
<keyword evidence="3" id="KW-1185">Reference proteome</keyword>
<gene>
    <name evidence="2" type="ORF">J2S37_000582</name>
</gene>
<proteinExistence type="predicted"/>
<reference evidence="2 3" key="1">
    <citation type="submission" date="2023-07" db="EMBL/GenBank/DDBJ databases">
        <title>Sequencing the genomes of 1000 actinobacteria strains.</title>
        <authorList>
            <person name="Klenk H.-P."/>
        </authorList>
    </citation>
    <scope>NUCLEOTIDE SEQUENCE [LARGE SCALE GENOMIC DNA]</scope>
    <source>
        <strain evidence="2 3">DSM 44508</strain>
    </source>
</reference>
<comment type="caution">
    <text evidence="2">The sequence shown here is derived from an EMBL/GenBank/DDBJ whole genome shotgun (WGS) entry which is preliminary data.</text>
</comment>
<feature type="signal peptide" evidence="1">
    <location>
        <begin position="1"/>
        <end position="40"/>
    </location>
</feature>